<protein>
    <submittedName>
        <fullName evidence="1">Uncharacterized protein</fullName>
    </submittedName>
</protein>
<proteinExistence type="predicted"/>
<reference evidence="1 2" key="1">
    <citation type="journal article" date="2022" name="Allergy">
        <title>Genome assembly and annotation of Periplaneta americana reveal a comprehensive cockroach allergen profile.</title>
        <authorList>
            <person name="Wang L."/>
            <person name="Xiong Q."/>
            <person name="Saelim N."/>
            <person name="Wang L."/>
            <person name="Nong W."/>
            <person name="Wan A.T."/>
            <person name="Shi M."/>
            <person name="Liu X."/>
            <person name="Cao Q."/>
            <person name="Hui J.H.L."/>
            <person name="Sookrung N."/>
            <person name="Leung T.F."/>
            <person name="Tungtrongchitr A."/>
            <person name="Tsui S.K.W."/>
        </authorList>
    </citation>
    <scope>NUCLEOTIDE SEQUENCE [LARGE SCALE GENOMIC DNA]</scope>
    <source>
        <strain evidence="1">PWHHKU_190912</strain>
    </source>
</reference>
<comment type="caution">
    <text evidence="1">The sequence shown here is derived from an EMBL/GenBank/DDBJ whole genome shotgun (WGS) entry which is preliminary data.</text>
</comment>
<evidence type="ECO:0000313" key="1">
    <source>
        <dbReference type="EMBL" id="KAJ4434189.1"/>
    </source>
</evidence>
<sequence>MAGLCEGGNEPPGSLKASNVDEIDDSEMIFGEMRPRIRHRLHSHYGWGKPRKKPNQHFQAYCSSQFLFDIVEMKQVCNKIPLYVDAEERQAACLVLFSNIVAQSNLVR</sequence>
<accession>A0ABQ8SJ65</accession>
<gene>
    <name evidence="1" type="ORF">ANN_22737</name>
</gene>
<dbReference type="Proteomes" id="UP001148838">
    <property type="component" value="Unassembled WGS sequence"/>
</dbReference>
<name>A0ABQ8SJ65_PERAM</name>
<dbReference type="EMBL" id="JAJSOF020000025">
    <property type="protein sequence ID" value="KAJ4434189.1"/>
    <property type="molecule type" value="Genomic_DNA"/>
</dbReference>
<evidence type="ECO:0000313" key="2">
    <source>
        <dbReference type="Proteomes" id="UP001148838"/>
    </source>
</evidence>
<organism evidence="1 2">
    <name type="scientific">Periplaneta americana</name>
    <name type="common">American cockroach</name>
    <name type="synonym">Blatta americana</name>
    <dbReference type="NCBI Taxonomy" id="6978"/>
    <lineage>
        <taxon>Eukaryota</taxon>
        <taxon>Metazoa</taxon>
        <taxon>Ecdysozoa</taxon>
        <taxon>Arthropoda</taxon>
        <taxon>Hexapoda</taxon>
        <taxon>Insecta</taxon>
        <taxon>Pterygota</taxon>
        <taxon>Neoptera</taxon>
        <taxon>Polyneoptera</taxon>
        <taxon>Dictyoptera</taxon>
        <taxon>Blattodea</taxon>
        <taxon>Blattoidea</taxon>
        <taxon>Blattidae</taxon>
        <taxon>Blattinae</taxon>
        <taxon>Periplaneta</taxon>
    </lineage>
</organism>
<keyword evidence="2" id="KW-1185">Reference proteome</keyword>